<gene>
    <name evidence="1" type="ORF">SAMN05660653_00628</name>
</gene>
<evidence type="ECO:0000313" key="1">
    <source>
        <dbReference type="EMBL" id="SDB12871.1"/>
    </source>
</evidence>
<sequence length="92" mass="10182">MIDSLICADHIFGGSGWYYAACQPPGDEAVLEIFVLCKMTGGEQGRPKPFYSGVNCGRDQARKNFISLYFDCKMKHMRAANNGCIAGPQTRR</sequence>
<keyword evidence="2" id="KW-1185">Reference proteome</keyword>
<organism evidence="1 2">
    <name type="scientific">Desulfonatronum thiosulfatophilum</name>
    <dbReference type="NCBI Taxonomy" id="617002"/>
    <lineage>
        <taxon>Bacteria</taxon>
        <taxon>Pseudomonadati</taxon>
        <taxon>Thermodesulfobacteriota</taxon>
        <taxon>Desulfovibrionia</taxon>
        <taxon>Desulfovibrionales</taxon>
        <taxon>Desulfonatronaceae</taxon>
        <taxon>Desulfonatronum</taxon>
    </lineage>
</organism>
<protein>
    <submittedName>
        <fullName evidence="1">Uncharacterized protein</fullName>
    </submittedName>
</protein>
<dbReference type="Proteomes" id="UP000198771">
    <property type="component" value="Unassembled WGS sequence"/>
</dbReference>
<dbReference type="EMBL" id="FMXO01000003">
    <property type="protein sequence ID" value="SDB12871.1"/>
    <property type="molecule type" value="Genomic_DNA"/>
</dbReference>
<name>A0A1G6AWY1_9BACT</name>
<proteinExistence type="predicted"/>
<reference evidence="1 2" key="1">
    <citation type="submission" date="2016-10" db="EMBL/GenBank/DDBJ databases">
        <authorList>
            <person name="de Groot N.N."/>
        </authorList>
    </citation>
    <scope>NUCLEOTIDE SEQUENCE [LARGE SCALE GENOMIC DNA]</scope>
    <source>
        <strain evidence="1 2">ASO4-2</strain>
    </source>
</reference>
<evidence type="ECO:0000313" key="2">
    <source>
        <dbReference type="Proteomes" id="UP000198771"/>
    </source>
</evidence>
<dbReference type="AlphaFoldDB" id="A0A1G6AWY1"/>
<accession>A0A1G6AWY1</accession>